<gene>
    <name evidence="5" type="primary">rlmH</name>
    <name evidence="6" type="ORF">CDV25_08770</name>
</gene>
<dbReference type="GO" id="GO:0070038">
    <property type="term" value="F:rRNA (pseudouridine-N3-)-methyltransferase activity"/>
    <property type="evidence" value="ECO:0007669"/>
    <property type="project" value="UniProtKB-UniRule"/>
</dbReference>
<dbReference type="RefSeq" id="WP_108911621.1">
    <property type="nucleotide sequence ID" value="NZ_CP021886.1"/>
</dbReference>
<dbReference type="PANTHER" id="PTHR33603:SF1">
    <property type="entry name" value="RIBOSOMAL RNA LARGE SUBUNIT METHYLTRANSFERASE H"/>
    <property type="match status" value="1"/>
</dbReference>
<evidence type="ECO:0000256" key="3">
    <source>
        <dbReference type="ARBA" id="ARBA00022691"/>
    </source>
</evidence>
<keyword evidence="2 5" id="KW-0808">Transferase</keyword>
<evidence type="ECO:0000256" key="4">
    <source>
        <dbReference type="ARBA" id="ARBA00038303"/>
    </source>
</evidence>
<dbReference type="AlphaFoldDB" id="A0A2U8FH17"/>
<dbReference type="EC" id="2.1.1.177" evidence="5"/>
<dbReference type="KEGG" id="had:CDV25_08770"/>
<feature type="binding site" evidence="5">
    <location>
        <position position="75"/>
    </location>
    <ligand>
        <name>S-adenosyl-L-methionine</name>
        <dbReference type="ChEBI" id="CHEBI:59789"/>
    </ligand>
</feature>
<reference evidence="6 7" key="1">
    <citation type="submission" date="2017-06" db="EMBL/GenBank/DDBJ databases">
        <title>Complete genome of Helicobacter apodemus.</title>
        <authorList>
            <person name="Cho S."/>
        </authorList>
    </citation>
    <scope>NUCLEOTIDE SEQUENCE [LARGE SCALE GENOMIC DNA]</scope>
    <source>
        <strain evidence="7">SNUVETPUB-15-01</strain>
    </source>
</reference>
<accession>A0A2U8FH17</accession>
<dbReference type="SUPFAM" id="SSF75217">
    <property type="entry name" value="alpha/beta knot"/>
    <property type="match status" value="1"/>
</dbReference>
<evidence type="ECO:0000313" key="6">
    <source>
        <dbReference type="EMBL" id="AWI34845.1"/>
    </source>
</evidence>
<organism evidence="6 7">
    <name type="scientific">Helicobacter apodemus</name>
    <dbReference type="NCBI Taxonomy" id="135569"/>
    <lineage>
        <taxon>Bacteria</taxon>
        <taxon>Pseudomonadati</taxon>
        <taxon>Campylobacterota</taxon>
        <taxon>Epsilonproteobacteria</taxon>
        <taxon>Campylobacterales</taxon>
        <taxon>Helicobacteraceae</taxon>
        <taxon>Helicobacter</taxon>
    </lineage>
</organism>
<dbReference type="GO" id="GO:0005737">
    <property type="term" value="C:cytoplasm"/>
    <property type="evidence" value="ECO:0007669"/>
    <property type="project" value="UniProtKB-SubCell"/>
</dbReference>
<evidence type="ECO:0000256" key="1">
    <source>
        <dbReference type="ARBA" id="ARBA00022603"/>
    </source>
</evidence>
<evidence type="ECO:0000256" key="5">
    <source>
        <dbReference type="HAMAP-Rule" id="MF_00658"/>
    </source>
</evidence>
<dbReference type="Pfam" id="PF02590">
    <property type="entry name" value="SPOUT_MTase"/>
    <property type="match status" value="1"/>
</dbReference>
<dbReference type="PANTHER" id="PTHR33603">
    <property type="entry name" value="METHYLTRANSFERASE"/>
    <property type="match status" value="1"/>
</dbReference>
<feature type="binding site" evidence="5">
    <location>
        <position position="102"/>
    </location>
    <ligand>
        <name>S-adenosyl-L-methionine</name>
        <dbReference type="ChEBI" id="CHEBI:59789"/>
    </ligand>
</feature>
<dbReference type="CDD" id="cd18081">
    <property type="entry name" value="RlmH-like"/>
    <property type="match status" value="1"/>
</dbReference>
<comment type="subunit">
    <text evidence="5">Homodimer.</text>
</comment>
<dbReference type="InterPro" id="IPR029026">
    <property type="entry name" value="tRNA_m1G_MTases_N"/>
</dbReference>
<keyword evidence="5" id="KW-0963">Cytoplasm</keyword>
<protein>
    <recommendedName>
        <fullName evidence="5">Ribosomal RNA large subunit methyltransferase H</fullName>
        <ecNumber evidence="5">2.1.1.177</ecNumber>
    </recommendedName>
    <alternativeName>
        <fullName evidence="5">23S rRNA (pseudouridine1915-N3)-methyltransferase</fullName>
    </alternativeName>
    <alternativeName>
        <fullName evidence="5">23S rRNA m3Psi1915 methyltransferase</fullName>
    </alternativeName>
    <alternativeName>
        <fullName evidence="5">rRNA (pseudouridine-N3-)-methyltransferase RlmH</fullName>
    </alternativeName>
</protein>
<sequence length="153" mass="17580">MIKVIVYYIAKDALSNHLCEEYKRLVSYFGVKMELVNMFCKNIKDGQKNNEIEAKRAYTQAFLKVFKETSYKVALTPEGRNLDTFGFAEILKDKAEIVFFIGGAYGLEQGFLHECDLCVSLSSLTFSHSIARIVLSEQIYRGFCLLNNHPYHK</sequence>
<comment type="similarity">
    <text evidence="4 5">Belongs to the RNA methyltransferase RlmH family.</text>
</comment>
<dbReference type="InterPro" id="IPR003742">
    <property type="entry name" value="RlmH-like"/>
</dbReference>
<dbReference type="EMBL" id="CP021886">
    <property type="protein sequence ID" value="AWI34845.1"/>
    <property type="molecule type" value="Genomic_DNA"/>
</dbReference>
<keyword evidence="1 5" id="KW-0489">Methyltransferase</keyword>
<name>A0A2U8FH17_9HELI</name>
<comment type="catalytic activity">
    <reaction evidence="5">
        <text>pseudouridine(1915) in 23S rRNA + S-adenosyl-L-methionine = N(3)-methylpseudouridine(1915) in 23S rRNA + S-adenosyl-L-homocysteine + H(+)</text>
        <dbReference type="Rhea" id="RHEA:42752"/>
        <dbReference type="Rhea" id="RHEA-COMP:10221"/>
        <dbReference type="Rhea" id="RHEA-COMP:10222"/>
        <dbReference type="ChEBI" id="CHEBI:15378"/>
        <dbReference type="ChEBI" id="CHEBI:57856"/>
        <dbReference type="ChEBI" id="CHEBI:59789"/>
        <dbReference type="ChEBI" id="CHEBI:65314"/>
        <dbReference type="ChEBI" id="CHEBI:74486"/>
        <dbReference type="EC" id="2.1.1.177"/>
    </reaction>
</comment>
<evidence type="ECO:0000256" key="2">
    <source>
        <dbReference type="ARBA" id="ARBA00022679"/>
    </source>
</evidence>
<dbReference type="OrthoDB" id="9806643at2"/>
<dbReference type="Proteomes" id="UP000244890">
    <property type="component" value="Chromosome"/>
</dbReference>
<keyword evidence="3 5" id="KW-0949">S-adenosyl-L-methionine</keyword>
<keyword evidence="5" id="KW-0698">rRNA processing</keyword>
<dbReference type="InterPro" id="IPR029028">
    <property type="entry name" value="Alpha/beta_knot_MTases"/>
</dbReference>
<proteinExistence type="inferred from homology"/>
<comment type="function">
    <text evidence="5">Specifically methylates the pseudouridine at position 1915 (m3Psi1915) in 23S rRNA.</text>
</comment>
<evidence type="ECO:0000313" key="7">
    <source>
        <dbReference type="Proteomes" id="UP000244890"/>
    </source>
</evidence>
<feature type="binding site" evidence="5">
    <location>
        <begin position="121"/>
        <end position="126"/>
    </location>
    <ligand>
        <name>S-adenosyl-L-methionine</name>
        <dbReference type="ChEBI" id="CHEBI:59789"/>
    </ligand>
</feature>
<dbReference type="PIRSF" id="PIRSF004505">
    <property type="entry name" value="MT_bac"/>
    <property type="match status" value="1"/>
</dbReference>
<comment type="subcellular location">
    <subcellularLocation>
        <location evidence="5">Cytoplasm</location>
    </subcellularLocation>
</comment>
<dbReference type="HAMAP" id="MF_00658">
    <property type="entry name" value="23SrRNA_methyltr_H"/>
    <property type="match status" value="1"/>
</dbReference>
<dbReference type="Gene3D" id="3.40.1280.10">
    <property type="match status" value="1"/>
</dbReference>